<dbReference type="PANTHER" id="PTHR37042:SF4">
    <property type="entry name" value="OUTER MEMBRANE PROTEIN RV1973"/>
    <property type="match status" value="1"/>
</dbReference>
<feature type="transmembrane region" description="Helical" evidence="3">
    <location>
        <begin position="28"/>
        <end position="50"/>
    </location>
</feature>
<keyword evidence="3" id="KW-0812">Transmembrane</keyword>
<accession>A0A975PVF0</accession>
<evidence type="ECO:0000313" key="4">
    <source>
        <dbReference type="EMBL" id="QUR65937.1"/>
    </source>
</evidence>
<dbReference type="KEGG" id="mspg:F6B93_01565"/>
<gene>
    <name evidence="4" type="ORF">F6B93_01565</name>
</gene>
<comment type="subcellular location">
    <subcellularLocation>
        <location evidence="1">Membrane</location>
    </subcellularLocation>
</comment>
<dbReference type="AlphaFoldDB" id="A0A975PVF0"/>
<dbReference type="RefSeq" id="WP_211697417.1">
    <property type="nucleotide sequence ID" value="NZ_CP046600.1"/>
</dbReference>
<name>A0A975PVF0_9MYCO</name>
<protein>
    <submittedName>
        <fullName evidence="4">Mammalian cell entry protein</fullName>
    </submittedName>
</protein>
<keyword evidence="2 3" id="KW-0472">Membrane</keyword>
<organism evidence="4 5">
    <name type="scientific">Mycobacterium spongiae</name>
    <dbReference type="NCBI Taxonomy" id="886343"/>
    <lineage>
        <taxon>Bacteria</taxon>
        <taxon>Bacillati</taxon>
        <taxon>Actinomycetota</taxon>
        <taxon>Actinomycetes</taxon>
        <taxon>Mycobacteriales</taxon>
        <taxon>Mycobacteriaceae</taxon>
        <taxon>Mycobacterium</taxon>
    </lineage>
</organism>
<proteinExistence type="predicted"/>
<keyword evidence="5" id="KW-1185">Reference proteome</keyword>
<reference evidence="4" key="1">
    <citation type="submission" date="2019-12" db="EMBL/GenBank/DDBJ databases">
        <title>Mycobacterium spongiae sp. nov.</title>
        <authorList>
            <person name="Stinear T."/>
        </authorList>
    </citation>
    <scope>NUCLEOTIDE SEQUENCE</scope>
    <source>
        <strain evidence="4">FSD4b-SM</strain>
    </source>
</reference>
<dbReference type="GO" id="GO:0016020">
    <property type="term" value="C:membrane"/>
    <property type="evidence" value="ECO:0007669"/>
    <property type="project" value="UniProtKB-SubCell"/>
</dbReference>
<dbReference type="PANTHER" id="PTHR37042">
    <property type="entry name" value="OUTER MEMBRANE PROTEIN RV1973"/>
    <property type="match status" value="1"/>
</dbReference>
<sequence length="184" mass="20224">MSPRRKFAPGEESLLVARPIEPARRWGLTLLLVASAVVASVAISLCAFMLNSHESHVRAEQKNRAMLSDVRSFMTMFTSPDPFHANDYAEAVLSHATGDFAKQYNERVNDILIRISGVEPTTGTVLDAGVERWNDDGSANVLVVTQITSKSSDGEQVVSNANRWLVTARQEGNEWKISSLLPVI</sequence>
<keyword evidence="3" id="KW-1133">Transmembrane helix</keyword>
<evidence type="ECO:0000313" key="5">
    <source>
        <dbReference type="Proteomes" id="UP000682202"/>
    </source>
</evidence>
<evidence type="ECO:0000256" key="2">
    <source>
        <dbReference type="ARBA" id="ARBA00023136"/>
    </source>
</evidence>
<dbReference type="Proteomes" id="UP000682202">
    <property type="component" value="Chromosome"/>
</dbReference>
<evidence type="ECO:0000256" key="3">
    <source>
        <dbReference type="SAM" id="Phobius"/>
    </source>
</evidence>
<evidence type="ECO:0000256" key="1">
    <source>
        <dbReference type="ARBA" id="ARBA00004370"/>
    </source>
</evidence>
<dbReference type="EMBL" id="CP046600">
    <property type="protein sequence ID" value="QUR65937.1"/>
    <property type="molecule type" value="Genomic_DNA"/>
</dbReference>